<evidence type="ECO:0000256" key="6">
    <source>
        <dbReference type="SAM" id="Phobius"/>
    </source>
</evidence>
<dbReference type="GO" id="GO:0016020">
    <property type="term" value="C:membrane"/>
    <property type="evidence" value="ECO:0007669"/>
    <property type="project" value="UniProtKB-SubCell"/>
</dbReference>
<dbReference type="InterPro" id="IPR050846">
    <property type="entry name" value="TLCD"/>
</dbReference>
<protein>
    <submittedName>
        <fullName evidence="9">Transmembrane protein 56-B-like isoform X1</fullName>
    </submittedName>
</protein>
<evidence type="ECO:0000256" key="2">
    <source>
        <dbReference type="ARBA" id="ARBA00022692"/>
    </source>
</evidence>
<evidence type="ECO:0000256" key="3">
    <source>
        <dbReference type="ARBA" id="ARBA00022989"/>
    </source>
</evidence>
<name>A0A6P4YQ83_BRABE</name>
<dbReference type="Proteomes" id="UP000515135">
    <property type="component" value="Unplaced"/>
</dbReference>
<dbReference type="GeneID" id="109469716"/>
<dbReference type="InterPro" id="IPR006634">
    <property type="entry name" value="TLC-dom"/>
</dbReference>
<feature type="transmembrane region" description="Helical" evidence="6">
    <location>
        <begin position="213"/>
        <end position="238"/>
    </location>
</feature>
<feature type="domain" description="TLC" evidence="7">
    <location>
        <begin position="47"/>
        <end position="248"/>
    </location>
</feature>
<evidence type="ECO:0000313" key="9">
    <source>
        <dbReference type="RefSeq" id="XP_019623854.1"/>
    </source>
</evidence>
<organism evidence="8 9">
    <name type="scientific">Branchiostoma belcheri</name>
    <name type="common">Amphioxus</name>
    <dbReference type="NCBI Taxonomy" id="7741"/>
    <lineage>
        <taxon>Eukaryota</taxon>
        <taxon>Metazoa</taxon>
        <taxon>Chordata</taxon>
        <taxon>Cephalochordata</taxon>
        <taxon>Leptocardii</taxon>
        <taxon>Amphioxiformes</taxon>
        <taxon>Branchiostomatidae</taxon>
        <taxon>Branchiostoma</taxon>
    </lineage>
</organism>
<feature type="transmembrane region" description="Helical" evidence="6">
    <location>
        <begin position="144"/>
        <end position="161"/>
    </location>
</feature>
<feature type="transmembrane region" description="Helical" evidence="6">
    <location>
        <begin position="54"/>
        <end position="75"/>
    </location>
</feature>
<dbReference type="KEGG" id="bbel:109469716"/>
<dbReference type="RefSeq" id="XP_019623854.1">
    <property type="nucleotide sequence ID" value="XM_019768295.1"/>
</dbReference>
<dbReference type="OrthoDB" id="9980919at2759"/>
<dbReference type="GO" id="GO:0005783">
    <property type="term" value="C:endoplasmic reticulum"/>
    <property type="evidence" value="ECO:0007669"/>
    <property type="project" value="TreeGrafter"/>
</dbReference>
<evidence type="ECO:0000256" key="5">
    <source>
        <dbReference type="PROSITE-ProRule" id="PRU00205"/>
    </source>
</evidence>
<feature type="transmembrane region" description="Helical" evidence="6">
    <location>
        <begin position="119"/>
        <end position="138"/>
    </location>
</feature>
<dbReference type="PROSITE" id="PS50922">
    <property type="entry name" value="TLC"/>
    <property type="match status" value="1"/>
</dbReference>
<feature type="transmembrane region" description="Helical" evidence="6">
    <location>
        <begin position="12"/>
        <end position="33"/>
    </location>
</feature>
<dbReference type="GO" id="GO:0055088">
    <property type="term" value="P:lipid homeostasis"/>
    <property type="evidence" value="ECO:0007669"/>
    <property type="project" value="TreeGrafter"/>
</dbReference>
<keyword evidence="8" id="KW-1185">Reference proteome</keyword>
<comment type="subcellular location">
    <subcellularLocation>
        <location evidence="1">Membrane</location>
        <topology evidence="1">Multi-pass membrane protein</topology>
    </subcellularLocation>
</comment>
<proteinExistence type="predicted"/>
<keyword evidence="4 5" id="KW-0472">Membrane</keyword>
<keyword evidence="2 5" id="KW-0812">Transmembrane</keyword>
<dbReference type="PANTHER" id="PTHR13439:SF0">
    <property type="entry name" value="TOPOISOMERASE I DAMAGE AFFECTED PROTEIN 4"/>
    <property type="match status" value="1"/>
</dbReference>
<gene>
    <name evidence="9" type="primary">LOC109469716</name>
</gene>
<dbReference type="PANTHER" id="PTHR13439">
    <property type="entry name" value="CT120 PROTEIN"/>
    <property type="match status" value="1"/>
</dbReference>
<feature type="transmembrane region" description="Helical" evidence="6">
    <location>
        <begin position="173"/>
        <end position="201"/>
    </location>
</feature>
<dbReference type="AlphaFoldDB" id="A0A6P4YQ83"/>
<evidence type="ECO:0000256" key="4">
    <source>
        <dbReference type="ARBA" id="ARBA00023136"/>
    </source>
</evidence>
<evidence type="ECO:0000313" key="8">
    <source>
        <dbReference type="Proteomes" id="UP000515135"/>
    </source>
</evidence>
<reference evidence="9" key="1">
    <citation type="submission" date="2025-08" db="UniProtKB">
        <authorList>
            <consortium name="RefSeq"/>
        </authorList>
    </citation>
    <scope>IDENTIFICATION</scope>
    <source>
        <tissue evidence="9">Gonad</tissue>
    </source>
</reference>
<sequence>MLSSSTQDLLLATVGLSVICNTLVVQLVGPWLLQLFFRERFSRLSLSKQQWLRKLTMSIMSSAIVGSTAVLTHLSEQLDPRHLRHDVPAVSFNCAFMLGHTLTDTLAHTFIRTPTMTNYLQLIVHHIITLGASFAGTFSSSLPYYVNIGLMMEVSTVFYCSGIMMKELSYPRLYLLVIFAFLMTFFCTRIIFGFCIFWYHLMPLMLTTQFYQLGVPVLLACLGCFPVLQLLNLVWFPLACRRLIREWRVINMPESSLVENNVKHSKNA</sequence>
<accession>A0A6P4YQ83</accession>
<dbReference type="Pfam" id="PF03798">
    <property type="entry name" value="TRAM_LAG1_CLN8"/>
    <property type="match status" value="1"/>
</dbReference>
<dbReference type="SMART" id="SM00724">
    <property type="entry name" value="TLC"/>
    <property type="match status" value="1"/>
</dbReference>
<evidence type="ECO:0000259" key="7">
    <source>
        <dbReference type="PROSITE" id="PS50922"/>
    </source>
</evidence>
<evidence type="ECO:0000256" key="1">
    <source>
        <dbReference type="ARBA" id="ARBA00004141"/>
    </source>
</evidence>
<feature type="transmembrane region" description="Helical" evidence="6">
    <location>
        <begin position="87"/>
        <end position="107"/>
    </location>
</feature>
<keyword evidence="3 6" id="KW-1133">Transmembrane helix</keyword>